<sequence>PERHKARRDYVLRRIRTLASQKSLTSYRHKGGDADTWCDEFPTDAHLLIHVVRTCVDGFSNRVKFPHHSLSAQENVALIIGDTGEPYFYVRCRCGPQEKTYTTHPGEGSLFESLLLFAAVLNVRQGGSQRDIVGSMDLARSGLLDVI</sequence>
<dbReference type="Pfam" id="PF09786">
    <property type="entry name" value="CytochromB561_N"/>
    <property type="match status" value="1"/>
</dbReference>
<dbReference type="EMBL" id="HE573023">
    <property type="protein sequence ID" value="CCC49150.1"/>
    <property type="molecule type" value="Genomic_DNA"/>
</dbReference>
<feature type="non-terminal residue" evidence="1">
    <location>
        <position position="1"/>
    </location>
</feature>
<proteinExistence type="predicted"/>
<accession>G0TYU9</accession>
<dbReference type="PANTHER" id="PTHR21780:SF0">
    <property type="entry name" value="TRANSMEMBRANE PROTEIN 209"/>
    <property type="match status" value="1"/>
</dbReference>
<dbReference type="VEuPathDB" id="TriTrypDB:TvY486_0704836"/>
<organism evidence="1">
    <name type="scientific">Trypanosoma vivax (strain Y486)</name>
    <dbReference type="NCBI Taxonomy" id="1055687"/>
    <lineage>
        <taxon>Eukaryota</taxon>
        <taxon>Discoba</taxon>
        <taxon>Euglenozoa</taxon>
        <taxon>Kinetoplastea</taxon>
        <taxon>Metakinetoplastina</taxon>
        <taxon>Trypanosomatida</taxon>
        <taxon>Trypanosomatidae</taxon>
        <taxon>Trypanosoma</taxon>
        <taxon>Duttonella</taxon>
    </lineage>
</organism>
<name>G0TYU9_TRYVY</name>
<dbReference type="AlphaFoldDB" id="G0TYU9"/>
<dbReference type="InterPro" id="IPR019176">
    <property type="entry name" value="Cytochrome_B561-rel"/>
</dbReference>
<reference evidence="1" key="1">
    <citation type="journal article" date="2012" name="Proc. Natl. Acad. Sci. U.S.A.">
        <title>Antigenic diversity is generated by distinct evolutionary mechanisms in African trypanosome species.</title>
        <authorList>
            <person name="Jackson A.P."/>
            <person name="Berry A."/>
            <person name="Aslett M."/>
            <person name="Allison H.C."/>
            <person name="Burton P."/>
            <person name="Vavrova-Anderson J."/>
            <person name="Brown R."/>
            <person name="Browne H."/>
            <person name="Corton N."/>
            <person name="Hauser H."/>
            <person name="Gamble J."/>
            <person name="Gilderthorp R."/>
            <person name="Marcello L."/>
            <person name="McQuillan J."/>
            <person name="Otto T.D."/>
            <person name="Quail M.A."/>
            <person name="Sanders M.J."/>
            <person name="van Tonder A."/>
            <person name="Ginger M.L."/>
            <person name="Field M.C."/>
            <person name="Barry J.D."/>
            <person name="Hertz-Fowler C."/>
            <person name="Berriman M."/>
        </authorList>
    </citation>
    <scope>NUCLEOTIDE SEQUENCE</scope>
    <source>
        <strain evidence="1">Y486</strain>
    </source>
</reference>
<dbReference type="GO" id="GO:0016020">
    <property type="term" value="C:membrane"/>
    <property type="evidence" value="ECO:0007669"/>
    <property type="project" value="TreeGrafter"/>
</dbReference>
<dbReference type="PANTHER" id="PTHR21780">
    <property type="entry name" value="TRANSMEMBRANE PROTEIN 209"/>
    <property type="match status" value="1"/>
</dbReference>
<gene>
    <name evidence="1" type="ORF">TVY486_0704836</name>
</gene>
<evidence type="ECO:0000313" key="1">
    <source>
        <dbReference type="EMBL" id="CCC49150.1"/>
    </source>
</evidence>
<protein>
    <submittedName>
        <fullName evidence="1">Uncharacterized protein</fullName>
    </submittedName>
</protein>